<gene>
    <name evidence="7" type="primary">leuC</name>
    <name evidence="9" type="ORF">FGK64_06060</name>
</gene>
<dbReference type="HAMAP" id="MF_01027">
    <property type="entry name" value="LeuC_type2"/>
    <property type="match status" value="1"/>
</dbReference>
<protein>
    <recommendedName>
        <fullName evidence="7">3-isopropylmalate dehydratase large subunit</fullName>
        <ecNumber evidence="7">4.2.1.33</ecNumber>
    </recommendedName>
    <alternativeName>
        <fullName evidence="7">Alpha-IPM isomerase</fullName>
        <shortName evidence="7">IPMI</shortName>
    </alternativeName>
    <alternativeName>
        <fullName evidence="7">Isopropylmalate isomerase</fullName>
    </alternativeName>
</protein>
<dbReference type="NCBIfam" id="TIGR01343">
    <property type="entry name" value="hacA_fam"/>
    <property type="match status" value="1"/>
</dbReference>
<evidence type="ECO:0000256" key="6">
    <source>
        <dbReference type="ARBA" id="ARBA00023239"/>
    </source>
</evidence>
<comment type="pathway">
    <text evidence="7">Amino-acid biosynthesis; L-leucine biosynthesis; L-leucine from 3-methyl-2-oxobutanoate: step 2/4.</text>
</comment>
<dbReference type="SUPFAM" id="SSF53732">
    <property type="entry name" value="Aconitase iron-sulfur domain"/>
    <property type="match status" value="1"/>
</dbReference>
<evidence type="ECO:0000256" key="2">
    <source>
        <dbReference type="ARBA" id="ARBA00022485"/>
    </source>
</evidence>
<evidence type="ECO:0000256" key="7">
    <source>
        <dbReference type="HAMAP-Rule" id="MF_01027"/>
    </source>
</evidence>
<evidence type="ECO:0000256" key="5">
    <source>
        <dbReference type="ARBA" id="ARBA00023014"/>
    </source>
</evidence>
<dbReference type="EMBL" id="VCPC01000001">
    <property type="protein sequence ID" value="TMV15514.1"/>
    <property type="molecule type" value="Genomic_DNA"/>
</dbReference>
<dbReference type="Proteomes" id="UP001191082">
    <property type="component" value="Unassembled WGS sequence"/>
</dbReference>
<organism evidence="9 10">
    <name type="scientific">Arenibacterium halophilum</name>
    <dbReference type="NCBI Taxonomy" id="2583821"/>
    <lineage>
        <taxon>Bacteria</taxon>
        <taxon>Pseudomonadati</taxon>
        <taxon>Pseudomonadota</taxon>
        <taxon>Alphaproteobacteria</taxon>
        <taxon>Rhodobacterales</taxon>
        <taxon>Paracoccaceae</taxon>
        <taxon>Arenibacterium</taxon>
    </lineage>
</organism>
<dbReference type="Gene3D" id="3.30.499.10">
    <property type="entry name" value="Aconitase, domain 3"/>
    <property type="match status" value="2"/>
</dbReference>
<keyword evidence="5 7" id="KW-0411">Iron-sulfur</keyword>
<dbReference type="PANTHER" id="PTHR43822">
    <property type="entry name" value="HOMOACONITASE, MITOCHONDRIAL-RELATED"/>
    <property type="match status" value="1"/>
</dbReference>
<dbReference type="InterPro" id="IPR011826">
    <property type="entry name" value="HAcnase/IPMdehydase_lsu_prok"/>
</dbReference>
<evidence type="ECO:0000256" key="4">
    <source>
        <dbReference type="ARBA" id="ARBA00023004"/>
    </source>
</evidence>
<keyword evidence="10" id="KW-1185">Reference proteome</keyword>
<feature type="binding site" evidence="7">
    <location>
        <position position="362"/>
    </location>
    <ligand>
        <name>[4Fe-4S] cluster</name>
        <dbReference type="ChEBI" id="CHEBI:49883"/>
    </ligand>
</feature>
<keyword evidence="7" id="KW-0100">Branched-chain amino acid biosynthesis</keyword>
<dbReference type="NCBIfam" id="TIGR02086">
    <property type="entry name" value="IPMI_arch"/>
    <property type="match status" value="1"/>
</dbReference>
<dbReference type="EC" id="4.2.1.33" evidence="7"/>
<dbReference type="InterPro" id="IPR001030">
    <property type="entry name" value="Acoase/IPM_deHydtase_lsu_aba"/>
</dbReference>
<proteinExistence type="inferred from homology"/>
<keyword evidence="3 7" id="KW-0479">Metal-binding</keyword>
<keyword evidence="2 7" id="KW-0004">4Fe-4S</keyword>
<comment type="catalytic activity">
    <reaction evidence="7">
        <text>(2R,3S)-3-isopropylmalate = (2S)-2-isopropylmalate</text>
        <dbReference type="Rhea" id="RHEA:32287"/>
        <dbReference type="ChEBI" id="CHEBI:1178"/>
        <dbReference type="ChEBI" id="CHEBI:35121"/>
        <dbReference type="EC" id="4.2.1.33"/>
    </reaction>
</comment>
<dbReference type="InterPro" id="IPR006251">
    <property type="entry name" value="Homoacnase/IPMdehydase_lsu"/>
</dbReference>
<comment type="similarity">
    <text evidence="7">Belongs to the aconitase/IPM isomerase family. LeuC type 2 subfamily.</text>
</comment>
<keyword evidence="7" id="KW-0028">Amino-acid biosynthesis</keyword>
<sequence>MTHPPQTLTQKILARAAGRDTVRPGEIVTVSVDLAMMHDSGGPRRVKPMLERLGAQVWDPEKVVVVSDHFVPAVDVDSAQILDLTRKWARETQVRRFFDMKGICHVVLPENGLIQPGMMAVGGDSHSCTGGAWGAVMVGVGATDMLGVLVTGEIWLRVPSTVRFTCQGSLPPGVSAKDIMLHLCATVDPVSMNYRVAEYAGPAVEAMEMSERMTLCNMSAELGAKTGIIAPDATTHDWLAQVGAGVGDLEVLGDPEAEIEREVVIDTPALAPQVAAPHSPANTHAVTDSLGTRVTQAYIGACTGAKLNDLHMAAKVLKGRRVADDVRLLLAPASTKITAEAARDGTLEILTEAGAILLPSGCGACAGMGAGILADGEVCIASTSRNFQGRMGSSKAEVWLASPYTVAAAAVTGAIADPREMLA</sequence>
<keyword evidence="6 7" id="KW-0456">Lyase</keyword>
<evidence type="ECO:0000259" key="8">
    <source>
        <dbReference type="Pfam" id="PF00330"/>
    </source>
</evidence>
<keyword evidence="7" id="KW-0432">Leucine biosynthesis</keyword>
<dbReference type="InterPro" id="IPR036008">
    <property type="entry name" value="Aconitase_4Fe-4S_dom"/>
</dbReference>
<evidence type="ECO:0000256" key="1">
    <source>
        <dbReference type="ARBA" id="ARBA00011271"/>
    </source>
</evidence>
<accession>A0ABY2XER7</accession>
<feature type="binding site" evidence="7">
    <location>
        <position position="365"/>
    </location>
    <ligand>
        <name>[4Fe-4S] cluster</name>
        <dbReference type="ChEBI" id="CHEBI:49883"/>
    </ligand>
</feature>
<dbReference type="RefSeq" id="WP_138862859.1">
    <property type="nucleotide sequence ID" value="NZ_VCPC01000001.1"/>
</dbReference>
<keyword evidence="4 7" id="KW-0408">Iron</keyword>
<feature type="domain" description="Aconitase/3-isopropylmalate dehydratase large subunit alpha/beta/alpha" evidence="8">
    <location>
        <begin position="292"/>
        <end position="413"/>
    </location>
</feature>
<comment type="cofactor">
    <cofactor evidence="7">
        <name>[4Fe-4S] cluster</name>
        <dbReference type="ChEBI" id="CHEBI:49883"/>
    </cofactor>
    <text evidence="7">Binds 1 [4Fe-4S] cluster per subunit.</text>
</comment>
<evidence type="ECO:0000313" key="10">
    <source>
        <dbReference type="Proteomes" id="UP001191082"/>
    </source>
</evidence>
<evidence type="ECO:0000313" key="9">
    <source>
        <dbReference type="EMBL" id="TMV15514.1"/>
    </source>
</evidence>
<comment type="caution">
    <text evidence="9">The sequence shown here is derived from an EMBL/GenBank/DDBJ whole genome shotgun (WGS) entry which is preliminary data.</text>
</comment>
<evidence type="ECO:0000256" key="3">
    <source>
        <dbReference type="ARBA" id="ARBA00022723"/>
    </source>
</evidence>
<comment type="subunit">
    <text evidence="1 7">Heterodimer of LeuC and LeuD.</text>
</comment>
<dbReference type="PANTHER" id="PTHR43822:SF21">
    <property type="entry name" value="3-ISOPROPYLMALATE DEHYDRATASE LARGE SUBUNIT 1"/>
    <property type="match status" value="1"/>
</dbReference>
<dbReference type="InterPro" id="IPR015931">
    <property type="entry name" value="Acnase/IPM_dHydase_lsu_aba_1/3"/>
</dbReference>
<comment type="function">
    <text evidence="7">Catalyzes the isomerization between 2-isopropylmalate and 3-isopropylmalate, via the formation of 2-isopropylmaleate.</text>
</comment>
<dbReference type="InterPro" id="IPR050067">
    <property type="entry name" value="IPM_dehydratase_rel_enz"/>
</dbReference>
<feature type="domain" description="Aconitase/3-isopropylmalate dehydratase large subunit alpha/beta/alpha" evidence="8">
    <location>
        <begin position="24"/>
        <end position="289"/>
    </location>
</feature>
<feature type="binding site" evidence="7">
    <location>
        <position position="302"/>
    </location>
    <ligand>
        <name>[4Fe-4S] cluster</name>
        <dbReference type="ChEBI" id="CHEBI:49883"/>
    </ligand>
</feature>
<dbReference type="NCBIfam" id="NF001614">
    <property type="entry name" value="PRK00402.1"/>
    <property type="match status" value="1"/>
</dbReference>
<reference evidence="9 10" key="1">
    <citation type="submission" date="2019-05" db="EMBL/GenBank/DDBJ databases">
        <title>Marivita sp. nov. isolated from sea sediment.</title>
        <authorList>
            <person name="Kim W."/>
        </authorList>
    </citation>
    <scope>NUCLEOTIDE SEQUENCE [LARGE SCALE GENOMIC DNA]</scope>
    <source>
        <strain evidence="9 10">CAU 1492</strain>
    </source>
</reference>
<name>A0ABY2XER7_9RHOB</name>
<dbReference type="Pfam" id="PF00330">
    <property type="entry name" value="Aconitase"/>
    <property type="match status" value="2"/>
</dbReference>
<dbReference type="PRINTS" id="PR00415">
    <property type="entry name" value="ACONITASE"/>
</dbReference>